<feature type="compositionally biased region" description="Low complexity" evidence="1">
    <location>
        <begin position="313"/>
        <end position="323"/>
    </location>
</feature>
<keyword evidence="4" id="KW-1185">Reference proteome</keyword>
<dbReference type="AlphaFoldDB" id="A0AAD7JL55"/>
<feature type="compositionally biased region" description="Gly residues" evidence="1">
    <location>
        <begin position="146"/>
        <end position="158"/>
    </location>
</feature>
<evidence type="ECO:0000313" key="4">
    <source>
        <dbReference type="Proteomes" id="UP001215598"/>
    </source>
</evidence>
<reference evidence="3" key="1">
    <citation type="submission" date="2023-03" db="EMBL/GenBank/DDBJ databases">
        <title>Massive genome expansion in bonnet fungi (Mycena s.s.) driven by repeated elements and novel gene families across ecological guilds.</title>
        <authorList>
            <consortium name="Lawrence Berkeley National Laboratory"/>
            <person name="Harder C.B."/>
            <person name="Miyauchi S."/>
            <person name="Viragh M."/>
            <person name="Kuo A."/>
            <person name="Thoen E."/>
            <person name="Andreopoulos B."/>
            <person name="Lu D."/>
            <person name="Skrede I."/>
            <person name="Drula E."/>
            <person name="Henrissat B."/>
            <person name="Morin E."/>
            <person name="Kohler A."/>
            <person name="Barry K."/>
            <person name="LaButti K."/>
            <person name="Morin E."/>
            <person name="Salamov A."/>
            <person name="Lipzen A."/>
            <person name="Mereny Z."/>
            <person name="Hegedus B."/>
            <person name="Baldrian P."/>
            <person name="Stursova M."/>
            <person name="Weitz H."/>
            <person name="Taylor A."/>
            <person name="Grigoriev I.V."/>
            <person name="Nagy L.G."/>
            <person name="Martin F."/>
            <person name="Kauserud H."/>
        </authorList>
    </citation>
    <scope>NUCLEOTIDE SEQUENCE</scope>
    <source>
        <strain evidence="3">CBHHK182m</strain>
    </source>
</reference>
<dbReference type="EMBL" id="JARKIB010000025">
    <property type="protein sequence ID" value="KAJ7765630.1"/>
    <property type="molecule type" value="Genomic_DNA"/>
</dbReference>
<comment type="caution">
    <text evidence="3">The sequence shown here is derived from an EMBL/GenBank/DDBJ whole genome shotgun (WGS) entry which is preliminary data.</text>
</comment>
<feature type="region of interest" description="Disordered" evidence="1">
    <location>
        <begin position="233"/>
        <end position="376"/>
    </location>
</feature>
<feature type="transmembrane region" description="Helical" evidence="2">
    <location>
        <begin position="97"/>
        <end position="120"/>
    </location>
</feature>
<dbReference type="Proteomes" id="UP001215598">
    <property type="component" value="Unassembled WGS sequence"/>
</dbReference>
<organism evidence="3 4">
    <name type="scientific">Mycena metata</name>
    <dbReference type="NCBI Taxonomy" id="1033252"/>
    <lineage>
        <taxon>Eukaryota</taxon>
        <taxon>Fungi</taxon>
        <taxon>Dikarya</taxon>
        <taxon>Basidiomycota</taxon>
        <taxon>Agaricomycotina</taxon>
        <taxon>Agaricomycetes</taxon>
        <taxon>Agaricomycetidae</taxon>
        <taxon>Agaricales</taxon>
        <taxon>Marasmiineae</taxon>
        <taxon>Mycenaceae</taxon>
        <taxon>Mycena</taxon>
    </lineage>
</organism>
<gene>
    <name evidence="3" type="ORF">B0H16DRAFT_1794548</name>
</gene>
<accession>A0AAD7JL55</accession>
<feature type="region of interest" description="Disordered" evidence="1">
    <location>
        <begin position="134"/>
        <end position="160"/>
    </location>
</feature>
<feature type="compositionally biased region" description="Gly residues" evidence="1">
    <location>
        <begin position="277"/>
        <end position="288"/>
    </location>
</feature>
<feature type="transmembrane region" description="Helical" evidence="2">
    <location>
        <begin position="12"/>
        <end position="36"/>
    </location>
</feature>
<protein>
    <submittedName>
        <fullName evidence="3">Uncharacterized protein</fullName>
    </submittedName>
</protein>
<sequence length="376" mass="37446">MGFFLFPAPRTQALGTGVLTFLASIYLLTSPAFFLISLSPLPPLRNVLTPPSFYSSTTNAAGQTLTSTVQVTNTLSAGSTITSTPNTRTSTGTNHTAAIAGGVVGGVAAVLLAGLVIWLLHRRARERRREAEFDGNFDPGRTTAGGHAGSGPGVGEKGGPTLPHINNGVLAAEEEDDGVGGRLAGSSIGGGVVTPFMAGVGAGAVGAYGAHHAGQQGQGHGYYADPQPGQGGYVYPGGYDGASEVPTSPTTTTSYYPTGSSAHLAPGGYPPSSGPGSSTGGSSSGAGAGYYPNPMSAKEREARGQGGLGVANPGPGMHMPMPHSQGQGGMPALPNPHSGSPGEGVLVHTDGGRVPEEGAGGQGMSEIPPTYDSIRT</sequence>
<keyword evidence="2" id="KW-0812">Transmembrane</keyword>
<evidence type="ECO:0000256" key="2">
    <source>
        <dbReference type="SAM" id="Phobius"/>
    </source>
</evidence>
<proteinExistence type="predicted"/>
<keyword evidence="2" id="KW-1133">Transmembrane helix</keyword>
<keyword evidence="2" id="KW-0472">Membrane</keyword>
<name>A0AAD7JL55_9AGAR</name>
<evidence type="ECO:0000313" key="3">
    <source>
        <dbReference type="EMBL" id="KAJ7765630.1"/>
    </source>
</evidence>
<feature type="compositionally biased region" description="Low complexity" evidence="1">
    <location>
        <begin position="246"/>
        <end position="258"/>
    </location>
</feature>
<evidence type="ECO:0000256" key="1">
    <source>
        <dbReference type="SAM" id="MobiDB-lite"/>
    </source>
</evidence>